<feature type="non-terminal residue" evidence="1">
    <location>
        <position position="154"/>
    </location>
</feature>
<dbReference type="Proteomes" id="UP000554482">
    <property type="component" value="Unassembled WGS sequence"/>
</dbReference>
<name>A0A7J6WCS2_THATH</name>
<accession>A0A7J6WCS2</accession>
<evidence type="ECO:0000313" key="1">
    <source>
        <dbReference type="EMBL" id="KAF5194175.1"/>
    </source>
</evidence>
<evidence type="ECO:0000313" key="2">
    <source>
        <dbReference type="Proteomes" id="UP000554482"/>
    </source>
</evidence>
<reference evidence="1 2" key="1">
    <citation type="submission" date="2020-06" db="EMBL/GenBank/DDBJ databases">
        <title>Transcriptomic and genomic resources for Thalictrum thalictroides and T. hernandezii: Facilitating candidate gene discovery in an emerging model plant lineage.</title>
        <authorList>
            <person name="Arias T."/>
            <person name="Riano-Pachon D.M."/>
            <person name="Di Stilio V.S."/>
        </authorList>
    </citation>
    <scope>NUCLEOTIDE SEQUENCE [LARGE SCALE GENOMIC DNA]</scope>
    <source>
        <strain evidence="2">cv. WT478/WT964</strain>
        <tissue evidence="1">Leaves</tissue>
    </source>
</reference>
<dbReference type="EMBL" id="JABWDY010019077">
    <property type="protein sequence ID" value="KAF5194175.1"/>
    <property type="molecule type" value="Genomic_DNA"/>
</dbReference>
<organism evidence="1 2">
    <name type="scientific">Thalictrum thalictroides</name>
    <name type="common">Rue-anemone</name>
    <name type="synonym">Anemone thalictroides</name>
    <dbReference type="NCBI Taxonomy" id="46969"/>
    <lineage>
        <taxon>Eukaryota</taxon>
        <taxon>Viridiplantae</taxon>
        <taxon>Streptophyta</taxon>
        <taxon>Embryophyta</taxon>
        <taxon>Tracheophyta</taxon>
        <taxon>Spermatophyta</taxon>
        <taxon>Magnoliopsida</taxon>
        <taxon>Ranunculales</taxon>
        <taxon>Ranunculaceae</taxon>
        <taxon>Thalictroideae</taxon>
        <taxon>Thalictrum</taxon>
    </lineage>
</organism>
<sequence>METEMGVAAEVQSAGKIHSFSTHEFVSSGGIRTCFGDFSHGKMEENCVGGPELNLTCGNFKGEENVEYQEKIKETKEVVLIQKTILSKEQFGDHFVKGLHSEIKHHVQMFHPNEWSQASSLAGLLDATIYMDLVAKGSKPSARTKSSTNFSQES</sequence>
<proteinExistence type="predicted"/>
<dbReference type="AlphaFoldDB" id="A0A7J6WCS2"/>
<keyword evidence="2" id="KW-1185">Reference proteome</keyword>
<gene>
    <name evidence="1" type="ORF">FRX31_016238</name>
</gene>
<protein>
    <submittedName>
        <fullName evidence="1">Uncharacterized protein</fullName>
    </submittedName>
</protein>
<comment type="caution">
    <text evidence="1">The sequence shown here is derived from an EMBL/GenBank/DDBJ whole genome shotgun (WGS) entry which is preliminary data.</text>
</comment>